<keyword evidence="2" id="KW-1185">Reference proteome</keyword>
<reference evidence="1 2" key="1">
    <citation type="submission" date="2019-06" db="EMBL/GenBank/DDBJ databases">
        <title>Sequencing the genomes of 1000 actinobacteria strains.</title>
        <authorList>
            <person name="Klenk H.-P."/>
        </authorList>
    </citation>
    <scope>NUCLEOTIDE SEQUENCE [LARGE SCALE GENOMIC DNA]</scope>
    <source>
        <strain evidence="1 2">DSM 102200</strain>
    </source>
</reference>
<name>A0A543CDR7_9ACTN</name>
<dbReference type="Gene3D" id="1.25.10.10">
    <property type="entry name" value="Leucine-rich Repeat Variant"/>
    <property type="match status" value="1"/>
</dbReference>
<evidence type="ECO:0000313" key="2">
    <source>
        <dbReference type="Proteomes" id="UP000316096"/>
    </source>
</evidence>
<dbReference type="SUPFAM" id="SSF48371">
    <property type="entry name" value="ARM repeat"/>
    <property type="match status" value="1"/>
</dbReference>
<protein>
    <submittedName>
        <fullName evidence="1">HEAT repeat protein</fullName>
    </submittedName>
</protein>
<dbReference type="AlphaFoldDB" id="A0A543CDR7"/>
<proteinExistence type="predicted"/>
<comment type="caution">
    <text evidence="1">The sequence shown here is derived from an EMBL/GenBank/DDBJ whole genome shotgun (WGS) entry which is preliminary data.</text>
</comment>
<dbReference type="RefSeq" id="WP_141953223.1">
    <property type="nucleotide sequence ID" value="NZ_VFOZ01000001.1"/>
</dbReference>
<dbReference type="InterPro" id="IPR004155">
    <property type="entry name" value="PBS_lyase_HEAT"/>
</dbReference>
<sequence length="200" mass="21394">MTVIDLPVHRPQGLTEEAGNRLARALADPDVRVRHAAADALIDEREVLIGEEGVRALVEAETASADPYVRAVAAELVRAMRAAAWEIYSGALGRKDATRAETVRGLAVLRAAAELGEIALTDPGWRVRERATAALGHLDSRSAIGPLTSVLDDEIVAVRRAAVQALSKWAADRHYARTALTNALDDPDAGVRAEARWALA</sequence>
<accession>A0A543CDR7</accession>
<dbReference type="InterPro" id="IPR011989">
    <property type="entry name" value="ARM-like"/>
</dbReference>
<gene>
    <name evidence="1" type="ORF">FB559_0741</name>
</gene>
<dbReference type="Proteomes" id="UP000316096">
    <property type="component" value="Unassembled WGS sequence"/>
</dbReference>
<evidence type="ECO:0000313" key="1">
    <source>
        <dbReference type="EMBL" id="TQL95243.1"/>
    </source>
</evidence>
<organism evidence="1 2">
    <name type="scientific">Actinoallomurus bryophytorum</name>
    <dbReference type="NCBI Taxonomy" id="1490222"/>
    <lineage>
        <taxon>Bacteria</taxon>
        <taxon>Bacillati</taxon>
        <taxon>Actinomycetota</taxon>
        <taxon>Actinomycetes</taxon>
        <taxon>Streptosporangiales</taxon>
        <taxon>Thermomonosporaceae</taxon>
        <taxon>Actinoallomurus</taxon>
    </lineage>
</organism>
<dbReference type="SMART" id="SM00567">
    <property type="entry name" value="EZ_HEAT"/>
    <property type="match status" value="2"/>
</dbReference>
<dbReference type="Pfam" id="PF13646">
    <property type="entry name" value="HEAT_2"/>
    <property type="match status" value="1"/>
</dbReference>
<dbReference type="OrthoDB" id="3464935at2"/>
<dbReference type="InterPro" id="IPR016024">
    <property type="entry name" value="ARM-type_fold"/>
</dbReference>
<dbReference type="EMBL" id="VFOZ01000001">
    <property type="protein sequence ID" value="TQL95243.1"/>
    <property type="molecule type" value="Genomic_DNA"/>
</dbReference>